<dbReference type="OrthoDB" id="7630092at2"/>
<reference evidence="3" key="1">
    <citation type="submission" date="2017-09" db="EMBL/GenBank/DDBJ databases">
        <authorList>
            <person name="Varghese N."/>
            <person name="Submissions S."/>
        </authorList>
    </citation>
    <scope>NUCLEOTIDE SEQUENCE [LARGE SCALE GENOMIC DNA]</scope>
    <source>
        <strain evidence="3">CGMCC 1.12461</strain>
    </source>
</reference>
<feature type="transmembrane region" description="Helical" evidence="1">
    <location>
        <begin position="45"/>
        <end position="63"/>
    </location>
</feature>
<evidence type="ECO:0000313" key="3">
    <source>
        <dbReference type="Proteomes" id="UP000219353"/>
    </source>
</evidence>
<dbReference type="Pfam" id="PF22765">
    <property type="entry name" value="DUF7010"/>
    <property type="match status" value="1"/>
</dbReference>
<feature type="transmembrane region" description="Helical" evidence="1">
    <location>
        <begin position="83"/>
        <end position="103"/>
    </location>
</feature>
<sequence>MTTLTLEQYRTQFAQRRFLAMPLTGMLVWTAMAVTGALLPPQQAIMALFIGTGSIVYLAMAIARLTGEKMSFKKSQKNPFDSLFLYGVVMAALVYAIAIPYFLADYRSLPFSIGILTGLMWLPLGWIIQHWIGLFHTLARTACCTVAWIVAPEHSFVTMPLIIVAIYAISIVTLERRWRKLQPLNTLTAQALAQ</sequence>
<protein>
    <submittedName>
        <fullName evidence="2">Uncharacterized protein</fullName>
    </submittedName>
</protein>
<organism evidence="2 3">
    <name type="scientific">Arsukibacterium tuosuense</name>
    <dbReference type="NCBI Taxonomy" id="1323745"/>
    <lineage>
        <taxon>Bacteria</taxon>
        <taxon>Pseudomonadati</taxon>
        <taxon>Pseudomonadota</taxon>
        <taxon>Gammaproteobacteria</taxon>
        <taxon>Chromatiales</taxon>
        <taxon>Chromatiaceae</taxon>
        <taxon>Arsukibacterium</taxon>
    </lineage>
</organism>
<dbReference type="InterPro" id="IPR053824">
    <property type="entry name" value="DUF7010"/>
</dbReference>
<accession>A0A285IM73</accession>
<dbReference type="EMBL" id="OBEB01000002">
    <property type="protein sequence ID" value="SNY49078.1"/>
    <property type="molecule type" value="Genomic_DNA"/>
</dbReference>
<evidence type="ECO:0000313" key="2">
    <source>
        <dbReference type="EMBL" id="SNY49078.1"/>
    </source>
</evidence>
<dbReference type="RefSeq" id="WP_097110539.1">
    <property type="nucleotide sequence ID" value="NZ_OBEB01000002.1"/>
</dbReference>
<dbReference type="AlphaFoldDB" id="A0A285IM73"/>
<keyword evidence="1" id="KW-0812">Transmembrane</keyword>
<feature type="transmembrane region" description="Helical" evidence="1">
    <location>
        <begin position="157"/>
        <end position="174"/>
    </location>
</feature>
<keyword evidence="3" id="KW-1185">Reference proteome</keyword>
<dbReference type="Proteomes" id="UP000219353">
    <property type="component" value="Unassembled WGS sequence"/>
</dbReference>
<feature type="transmembrane region" description="Helical" evidence="1">
    <location>
        <begin position="109"/>
        <end position="127"/>
    </location>
</feature>
<feature type="transmembrane region" description="Helical" evidence="1">
    <location>
        <begin position="18"/>
        <end position="39"/>
    </location>
</feature>
<name>A0A285IM73_9GAMM</name>
<keyword evidence="1" id="KW-1133">Transmembrane helix</keyword>
<evidence type="ECO:0000256" key="1">
    <source>
        <dbReference type="SAM" id="Phobius"/>
    </source>
</evidence>
<gene>
    <name evidence="2" type="ORF">SAMN06297280_1246</name>
</gene>
<proteinExistence type="predicted"/>
<keyword evidence="1" id="KW-0472">Membrane</keyword>